<dbReference type="PIRSF" id="PIRSF005902">
    <property type="entry name" value="DNase_TatD"/>
    <property type="match status" value="1"/>
</dbReference>
<evidence type="ECO:0000256" key="4">
    <source>
        <dbReference type="ARBA" id="ARBA00022801"/>
    </source>
</evidence>
<dbReference type="CDD" id="cd01310">
    <property type="entry name" value="TatD_DNAse"/>
    <property type="match status" value="1"/>
</dbReference>
<dbReference type="PANTHER" id="PTHR10060">
    <property type="entry name" value="TATD FAMILY DEOXYRIBONUCLEASE"/>
    <property type="match status" value="1"/>
</dbReference>
<dbReference type="PANTHER" id="PTHR10060:SF15">
    <property type="entry name" value="DEOXYRIBONUCLEASE TATDN1"/>
    <property type="match status" value="1"/>
</dbReference>
<dbReference type="GO" id="GO:0005829">
    <property type="term" value="C:cytosol"/>
    <property type="evidence" value="ECO:0007669"/>
    <property type="project" value="TreeGrafter"/>
</dbReference>
<keyword evidence="2" id="KW-0540">Nuclease</keyword>
<evidence type="ECO:0000256" key="5">
    <source>
        <dbReference type="PIRSR" id="PIRSR005902-1"/>
    </source>
</evidence>
<evidence type="ECO:0000313" key="6">
    <source>
        <dbReference type="EMBL" id="KAK4336730.1"/>
    </source>
</evidence>
<sequence length="289" mass="33680">MYQGIYNTSQKHCPDLKNVLQRAWNTGLEKVIITSGCVEDVEKSIEIIKNNENFSLYTTVGCHPTRCTAFDEINDEGETYLNKLEKLYTENKKKIVAIGELGLDYDRLNFCSKTTQYKYFEKQLNLVKKTKLPMFLHCRNAEDDFKEVLKKYDGQLFGGVVHSFDGKLEDAKEYINLGYYIGLNGCSLRTNEGLKVASQLPLDKILIETDAPWCEIKPTHPSFQHIKTKYPTKKKEKFEENFMIKGRNEPCNIIQIFEVLCSIRDEKHDEIQEKIYDNTIKLFFQHENL</sequence>
<reference evidence="6" key="1">
    <citation type="submission" date="2023-12" db="EMBL/GenBank/DDBJ databases">
        <title>Genome assembly of Anisodus tanguticus.</title>
        <authorList>
            <person name="Wang Y.-J."/>
        </authorList>
    </citation>
    <scope>NUCLEOTIDE SEQUENCE</scope>
    <source>
        <strain evidence="6">KB-2021</strain>
        <tissue evidence="6">Leaf</tissue>
    </source>
</reference>
<dbReference type="GO" id="GO:0046872">
    <property type="term" value="F:metal ion binding"/>
    <property type="evidence" value="ECO:0007669"/>
    <property type="project" value="UniProtKB-KW"/>
</dbReference>
<dbReference type="Proteomes" id="UP001291623">
    <property type="component" value="Unassembled WGS sequence"/>
</dbReference>
<comment type="caution">
    <text evidence="6">The sequence shown here is derived from an EMBL/GenBank/DDBJ whole genome shotgun (WGS) entry which is preliminary data.</text>
</comment>
<protein>
    <submittedName>
        <fullName evidence="6">Uncharacterized protein</fullName>
    </submittedName>
</protein>
<evidence type="ECO:0000256" key="1">
    <source>
        <dbReference type="ARBA" id="ARBA00009275"/>
    </source>
</evidence>
<evidence type="ECO:0000256" key="3">
    <source>
        <dbReference type="ARBA" id="ARBA00022723"/>
    </source>
</evidence>
<dbReference type="EMBL" id="JAVYJV010000100">
    <property type="protein sequence ID" value="KAK4336730.1"/>
    <property type="molecule type" value="Genomic_DNA"/>
</dbReference>
<proteinExistence type="inferred from homology"/>
<dbReference type="Gene3D" id="3.20.20.140">
    <property type="entry name" value="Metal-dependent hydrolases"/>
    <property type="match status" value="1"/>
</dbReference>
<dbReference type="Pfam" id="PF01026">
    <property type="entry name" value="TatD_DNase"/>
    <property type="match status" value="1"/>
</dbReference>
<accession>A0AAE1UTD6</accession>
<dbReference type="AlphaFoldDB" id="A0AAE1UTD6"/>
<keyword evidence="7" id="KW-1185">Reference proteome</keyword>
<organism evidence="6 7">
    <name type="scientific">Anisodus tanguticus</name>
    <dbReference type="NCBI Taxonomy" id="243964"/>
    <lineage>
        <taxon>Eukaryota</taxon>
        <taxon>Viridiplantae</taxon>
        <taxon>Streptophyta</taxon>
        <taxon>Embryophyta</taxon>
        <taxon>Tracheophyta</taxon>
        <taxon>Spermatophyta</taxon>
        <taxon>Magnoliopsida</taxon>
        <taxon>eudicotyledons</taxon>
        <taxon>Gunneridae</taxon>
        <taxon>Pentapetalae</taxon>
        <taxon>asterids</taxon>
        <taxon>lamiids</taxon>
        <taxon>Solanales</taxon>
        <taxon>Solanaceae</taxon>
        <taxon>Solanoideae</taxon>
        <taxon>Hyoscyameae</taxon>
        <taxon>Anisodus</taxon>
    </lineage>
</organism>
<evidence type="ECO:0000256" key="2">
    <source>
        <dbReference type="ARBA" id="ARBA00022722"/>
    </source>
</evidence>
<dbReference type="PROSITE" id="PS01091">
    <property type="entry name" value="TATD_3"/>
    <property type="match status" value="1"/>
</dbReference>
<dbReference type="InterPro" id="IPR050891">
    <property type="entry name" value="TatD-type_Hydrolase"/>
</dbReference>
<comment type="similarity">
    <text evidence="1">Belongs to the metallo-dependent hydrolases superfamily. TatD-type hydrolase family.</text>
</comment>
<feature type="binding site" evidence="5">
    <location>
        <position position="210"/>
    </location>
    <ligand>
        <name>a divalent metal cation</name>
        <dbReference type="ChEBI" id="CHEBI:60240"/>
        <label>1</label>
    </ligand>
</feature>
<feature type="binding site" evidence="5">
    <location>
        <position position="137"/>
    </location>
    <ligand>
        <name>a divalent metal cation</name>
        <dbReference type="ChEBI" id="CHEBI:60240"/>
        <label>2</label>
    </ligand>
</feature>
<dbReference type="InterPro" id="IPR001130">
    <property type="entry name" value="TatD-like"/>
</dbReference>
<dbReference type="SUPFAM" id="SSF51556">
    <property type="entry name" value="Metallo-dependent hydrolases"/>
    <property type="match status" value="1"/>
</dbReference>
<dbReference type="InterPro" id="IPR018228">
    <property type="entry name" value="DNase_TatD-rel_CS"/>
</dbReference>
<feature type="binding site" evidence="5">
    <location>
        <position position="162"/>
    </location>
    <ligand>
        <name>a divalent metal cation</name>
        <dbReference type="ChEBI" id="CHEBI:60240"/>
        <label>2</label>
    </ligand>
</feature>
<evidence type="ECO:0000313" key="7">
    <source>
        <dbReference type="Proteomes" id="UP001291623"/>
    </source>
</evidence>
<dbReference type="GO" id="GO:0008296">
    <property type="term" value="F:3'-5'-DNA exonuclease activity"/>
    <property type="evidence" value="ECO:0007669"/>
    <property type="project" value="TreeGrafter"/>
</dbReference>
<keyword evidence="3 5" id="KW-0479">Metal-binding</keyword>
<name>A0AAE1UTD6_9SOLA</name>
<feature type="binding site" evidence="5">
    <location>
        <position position="100"/>
    </location>
    <ligand>
        <name>a divalent metal cation</name>
        <dbReference type="ChEBI" id="CHEBI:60240"/>
        <label>1</label>
    </ligand>
</feature>
<dbReference type="InterPro" id="IPR032466">
    <property type="entry name" value="Metal_Hydrolase"/>
</dbReference>
<keyword evidence="4" id="KW-0378">Hydrolase</keyword>
<dbReference type="PROSITE" id="PS01090">
    <property type="entry name" value="TATD_2"/>
    <property type="match status" value="1"/>
</dbReference>
<gene>
    <name evidence="6" type="ORF">RND71_043631</name>
</gene>